<dbReference type="KEGG" id="tga:TGAM_1856"/>
<dbReference type="HOGENOM" id="CLU_2406508_0_0_2"/>
<proteinExistence type="predicted"/>
<reference evidence="2 3" key="1">
    <citation type="journal article" date="2007" name="Genome Biol.">
        <title>Genome analysis and genome-wide proteomics of Thermococcus gammatolerans, the most radioresistant organism known amongst the Archaea.</title>
        <authorList>
            <person name="Zivanovic Y."/>
            <person name="Armengaud J."/>
            <person name="Lagorce A."/>
            <person name="Leplat C."/>
            <person name="Guerin P."/>
            <person name="Dutertre M."/>
            <person name="Anthouard V."/>
            <person name="Forterre P."/>
            <person name="Wincker P."/>
            <person name="Confalonieri F."/>
        </authorList>
    </citation>
    <scope>NUCLEOTIDE SEQUENCE [LARGE SCALE GENOMIC DNA]</scope>
    <source>
        <strain evidence="3">DSM 15229 / JCM 11827 / EJ3</strain>
    </source>
</reference>
<dbReference type="STRING" id="593117.TGAM_1856"/>
<keyword evidence="3" id="KW-1185">Reference proteome</keyword>
<organism evidence="2 3">
    <name type="scientific">Thermococcus gammatolerans (strain DSM 15229 / JCM 11827 / EJ3)</name>
    <dbReference type="NCBI Taxonomy" id="593117"/>
    <lineage>
        <taxon>Archaea</taxon>
        <taxon>Methanobacteriati</taxon>
        <taxon>Methanobacteriota</taxon>
        <taxon>Thermococci</taxon>
        <taxon>Thermococcales</taxon>
        <taxon>Thermococcaceae</taxon>
        <taxon>Thermococcus</taxon>
    </lineage>
</organism>
<sequence>MDIKHQIGRWGEIVERPSGNWGWNNNRCLLPYAFSPVQVEKNHRRAEDHERGPDEAQDKAESQLREKRCNQEEAVAWRRKSGSRGDYQCGTS</sequence>
<evidence type="ECO:0000256" key="1">
    <source>
        <dbReference type="SAM" id="MobiDB-lite"/>
    </source>
</evidence>
<dbReference type="Proteomes" id="UP000001488">
    <property type="component" value="Chromosome"/>
</dbReference>
<feature type="region of interest" description="Disordered" evidence="1">
    <location>
        <begin position="41"/>
        <end position="92"/>
    </location>
</feature>
<gene>
    <name evidence="2" type="ordered locus">TGAM_1856</name>
</gene>
<feature type="compositionally biased region" description="Basic and acidic residues" evidence="1">
    <location>
        <begin position="45"/>
        <end position="71"/>
    </location>
</feature>
<evidence type="ECO:0000313" key="3">
    <source>
        <dbReference type="Proteomes" id="UP000001488"/>
    </source>
</evidence>
<dbReference type="EMBL" id="CP001398">
    <property type="protein sequence ID" value="ACS34358.1"/>
    <property type="molecule type" value="Genomic_DNA"/>
</dbReference>
<evidence type="ECO:0000313" key="2">
    <source>
        <dbReference type="EMBL" id="ACS34358.1"/>
    </source>
</evidence>
<protein>
    <submittedName>
        <fullName evidence="2">Uncharacterized protein</fullName>
    </submittedName>
</protein>
<name>C5A1T9_THEGJ</name>
<dbReference type="AlphaFoldDB" id="C5A1T9"/>
<accession>C5A1T9</accession>
<dbReference type="PaxDb" id="593117-TGAM_1856"/>